<dbReference type="GO" id="GO:0042910">
    <property type="term" value="F:xenobiotic transmembrane transporter activity"/>
    <property type="evidence" value="ECO:0007669"/>
    <property type="project" value="InterPro"/>
</dbReference>
<evidence type="ECO:0000256" key="1">
    <source>
        <dbReference type="ARBA" id="ARBA00004141"/>
    </source>
</evidence>
<feature type="transmembrane region" description="Helical" evidence="6">
    <location>
        <begin position="249"/>
        <end position="268"/>
    </location>
</feature>
<feature type="transmembrane region" description="Helical" evidence="6">
    <location>
        <begin position="198"/>
        <end position="222"/>
    </location>
</feature>
<feature type="transmembrane region" description="Helical" evidence="6">
    <location>
        <begin position="146"/>
        <end position="164"/>
    </location>
</feature>
<evidence type="ECO:0000256" key="2">
    <source>
        <dbReference type="ARBA" id="ARBA00010199"/>
    </source>
</evidence>
<feature type="transmembrane region" description="Helical" evidence="6">
    <location>
        <begin position="171"/>
        <end position="192"/>
    </location>
</feature>
<dbReference type="Proteomes" id="UP001229244">
    <property type="component" value="Unassembled WGS sequence"/>
</dbReference>
<organism evidence="7 8">
    <name type="scientific">Amorphus orientalis</name>
    <dbReference type="NCBI Taxonomy" id="649198"/>
    <lineage>
        <taxon>Bacteria</taxon>
        <taxon>Pseudomonadati</taxon>
        <taxon>Pseudomonadota</taxon>
        <taxon>Alphaproteobacteria</taxon>
        <taxon>Hyphomicrobiales</taxon>
        <taxon>Amorphaceae</taxon>
        <taxon>Amorphus</taxon>
    </lineage>
</organism>
<dbReference type="PANTHER" id="PTHR42893">
    <property type="entry name" value="PROTEIN DETOXIFICATION 44, CHLOROPLASTIC-RELATED"/>
    <property type="match status" value="1"/>
</dbReference>
<feature type="transmembrane region" description="Helical" evidence="6">
    <location>
        <begin position="323"/>
        <end position="349"/>
    </location>
</feature>
<dbReference type="GO" id="GO:0015297">
    <property type="term" value="F:antiporter activity"/>
    <property type="evidence" value="ECO:0007669"/>
    <property type="project" value="InterPro"/>
</dbReference>
<feature type="transmembrane region" description="Helical" evidence="6">
    <location>
        <begin position="51"/>
        <end position="74"/>
    </location>
</feature>
<comment type="subcellular location">
    <subcellularLocation>
        <location evidence="1">Membrane</location>
        <topology evidence="1">Multi-pass membrane protein</topology>
    </subcellularLocation>
</comment>
<sequence length="447" mass="47545">MDAPSTAAPIRPFAVTHRMVLAIAVPMTLAYVTTPLIGISDTAVIGQLGDAALLGAIAVGAILFDFLGTTFNFLRMGTTGLTAQAFGAEDWAEVQAVLVRALLVAAGAGLLVIALQGPILAGFLSLMGASEAVDRATRTYFQVRVVGAPLQFMNYALLGWLLGLGRAGTGLTIQFVLCAVNVALNVLLVLVWDFGVAGVAWASVAAEACALVLTLVLVARLLPKDRWPSRARIADRAQFLRMGVVNRDIMIRSLALMTAFTFFTAQGARAGDITLAANAVLLNFFLFCSFFLDGFATAAEQLAGRALGARFRPAFERAVKLSVTWGFAVAAVLSLAIFLGGGLVIDAITTAPGVREVARDYLVWAVVVPLAGVLAFEMDGVFIGATWTDDMRNMMLISLAAYFAIWAVAVPAFGNHGLWLALVTFLSMRGLTLLWRCRRRVPRAFPA</sequence>
<reference evidence="7" key="1">
    <citation type="submission" date="2023-07" db="EMBL/GenBank/DDBJ databases">
        <title>Genomic Encyclopedia of Type Strains, Phase IV (KMG-IV): sequencing the most valuable type-strain genomes for metagenomic binning, comparative biology and taxonomic classification.</title>
        <authorList>
            <person name="Goeker M."/>
        </authorList>
    </citation>
    <scope>NUCLEOTIDE SEQUENCE</scope>
    <source>
        <strain evidence="7">DSM 21202</strain>
    </source>
</reference>
<keyword evidence="3 6" id="KW-0812">Transmembrane</keyword>
<evidence type="ECO:0000256" key="4">
    <source>
        <dbReference type="ARBA" id="ARBA00022989"/>
    </source>
</evidence>
<dbReference type="NCBIfam" id="TIGR00797">
    <property type="entry name" value="matE"/>
    <property type="match status" value="1"/>
</dbReference>
<dbReference type="AlphaFoldDB" id="A0AAE3VRA8"/>
<dbReference type="EMBL" id="JAUSUL010000003">
    <property type="protein sequence ID" value="MDQ0316760.1"/>
    <property type="molecule type" value="Genomic_DNA"/>
</dbReference>
<keyword evidence="8" id="KW-1185">Reference proteome</keyword>
<dbReference type="InterPro" id="IPR002528">
    <property type="entry name" value="MATE_fam"/>
</dbReference>
<proteinExistence type="inferred from homology"/>
<feature type="transmembrane region" description="Helical" evidence="6">
    <location>
        <begin position="361"/>
        <end position="382"/>
    </location>
</feature>
<feature type="transmembrane region" description="Helical" evidence="6">
    <location>
        <begin position="394"/>
        <end position="412"/>
    </location>
</feature>
<evidence type="ECO:0000256" key="6">
    <source>
        <dbReference type="SAM" id="Phobius"/>
    </source>
</evidence>
<feature type="transmembrane region" description="Helical" evidence="6">
    <location>
        <begin position="101"/>
        <end position="126"/>
    </location>
</feature>
<feature type="transmembrane region" description="Helical" evidence="6">
    <location>
        <begin position="20"/>
        <end position="39"/>
    </location>
</feature>
<dbReference type="InterPro" id="IPR044644">
    <property type="entry name" value="DinF-like"/>
</dbReference>
<dbReference type="GO" id="GO:0005886">
    <property type="term" value="C:plasma membrane"/>
    <property type="evidence" value="ECO:0007669"/>
    <property type="project" value="TreeGrafter"/>
</dbReference>
<evidence type="ECO:0000313" key="8">
    <source>
        <dbReference type="Proteomes" id="UP001229244"/>
    </source>
</evidence>
<protein>
    <submittedName>
        <fullName evidence="7">MATE family multidrug resistance protein</fullName>
    </submittedName>
</protein>
<name>A0AAE3VRA8_9HYPH</name>
<evidence type="ECO:0000313" key="7">
    <source>
        <dbReference type="EMBL" id="MDQ0316760.1"/>
    </source>
</evidence>
<evidence type="ECO:0000256" key="3">
    <source>
        <dbReference type="ARBA" id="ARBA00022692"/>
    </source>
</evidence>
<keyword evidence="5 6" id="KW-0472">Membrane</keyword>
<comment type="similarity">
    <text evidence="2">Belongs to the multi antimicrobial extrusion (MATE) (TC 2.A.66.1) family.</text>
</comment>
<keyword evidence="4 6" id="KW-1133">Transmembrane helix</keyword>
<dbReference type="CDD" id="cd13136">
    <property type="entry name" value="MATE_DinF_like"/>
    <property type="match status" value="1"/>
</dbReference>
<dbReference type="Pfam" id="PF01554">
    <property type="entry name" value="MatE"/>
    <property type="match status" value="2"/>
</dbReference>
<feature type="transmembrane region" description="Helical" evidence="6">
    <location>
        <begin position="280"/>
        <end position="302"/>
    </location>
</feature>
<comment type="caution">
    <text evidence="7">The sequence shown here is derived from an EMBL/GenBank/DDBJ whole genome shotgun (WGS) entry which is preliminary data.</text>
</comment>
<evidence type="ECO:0000256" key="5">
    <source>
        <dbReference type="ARBA" id="ARBA00023136"/>
    </source>
</evidence>
<feature type="transmembrane region" description="Helical" evidence="6">
    <location>
        <begin position="418"/>
        <end position="435"/>
    </location>
</feature>
<gene>
    <name evidence="7" type="ORF">J2S73_003236</name>
</gene>
<accession>A0AAE3VRA8</accession>
<dbReference type="RefSeq" id="WP_306886638.1">
    <property type="nucleotide sequence ID" value="NZ_JAUSUL010000003.1"/>
</dbReference>
<dbReference type="PANTHER" id="PTHR42893:SF46">
    <property type="entry name" value="PROTEIN DETOXIFICATION 44, CHLOROPLASTIC"/>
    <property type="match status" value="1"/>
</dbReference>